<dbReference type="GO" id="GO:0005524">
    <property type="term" value="F:ATP binding"/>
    <property type="evidence" value="ECO:0007669"/>
    <property type="project" value="InterPro"/>
</dbReference>
<dbReference type="InterPro" id="IPR008271">
    <property type="entry name" value="Ser/Thr_kinase_AS"/>
</dbReference>
<dbReference type="PANTHER" id="PTHR11909">
    <property type="entry name" value="CASEIN KINASE-RELATED"/>
    <property type="match status" value="1"/>
</dbReference>
<dbReference type="InterPro" id="IPR050235">
    <property type="entry name" value="CK1_Ser-Thr_kinase"/>
</dbReference>
<proteinExistence type="predicted"/>
<reference evidence="3 4" key="1">
    <citation type="journal article" date="2020" name="Nature">
        <title>Six reference-quality genomes reveal evolution of bat adaptations.</title>
        <authorList>
            <person name="Jebb D."/>
            <person name="Huang Z."/>
            <person name="Pippel M."/>
            <person name="Hughes G.M."/>
            <person name="Lavrichenko K."/>
            <person name="Devanna P."/>
            <person name="Winkler S."/>
            <person name="Jermiin L.S."/>
            <person name="Skirmuntt E.C."/>
            <person name="Katzourakis A."/>
            <person name="Burkitt-Gray L."/>
            <person name="Ray D.A."/>
            <person name="Sullivan K.A.M."/>
            <person name="Roscito J.G."/>
            <person name="Kirilenko B.M."/>
            <person name="Davalos L.M."/>
            <person name="Corthals A.P."/>
            <person name="Power M.L."/>
            <person name="Jones G."/>
            <person name="Ransome R.D."/>
            <person name="Dechmann D.K.N."/>
            <person name="Locatelli A.G."/>
            <person name="Puechmaille S.J."/>
            <person name="Fedrigo O."/>
            <person name="Jarvis E.D."/>
            <person name="Hiller M."/>
            <person name="Vernes S.C."/>
            <person name="Myers E.W."/>
            <person name="Teeling E.C."/>
        </authorList>
    </citation>
    <scope>NUCLEOTIDE SEQUENCE [LARGE SCALE GENOMIC DNA]</scope>
    <source>
        <strain evidence="3">Bat1K_MPI-CBG_1</strain>
    </source>
</reference>
<evidence type="ECO:0000313" key="4">
    <source>
        <dbReference type="Proteomes" id="UP000664940"/>
    </source>
</evidence>
<dbReference type="PROSITE" id="PS50011">
    <property type="entry name" value="PROTEIN_KINASE_DOM"/>
    <property type="match status" value="1"/>
</dbReference>
<evidence type="ECO:0000313" key="3">
    <source>
        <dbReference type="EMBL" id="KAF6102854.1"/>
    </source>
</evidence>
<dbReference type="PROSITE" id="PS00108">
    <property type="entry name" value="PROTEIN_KINASE_ST"/>
    <property type="match status" value="1"/>
</dbReference>
<feature type="domain" description="Protein kinase" evidence="2">
    <location>
        <begin position="1"/>
        <end position="90"/>
    </location>
</feature>
<keyword evidence="3" id="KW-0418">Kinase</keyword>
<dbReference type="Gene3D" id="1.10.510.10">
    <property type="entry name" value="Transferase(Phosphotransferase) domain 1"/>
    <property type="match status" value="1"/>
</dbReference>
<dbReference type="EMBL" id="JABVXQ010000006">
    <property type="protein sequence ID" value="KAF6102854.1"/>
    <property type="molecule type" value="Genomic_DNA"/>
</dbReference>
<dbReference type="AlphaFoldDB" id="A0A834A1H8"/>
<sequence length="90" mass="10210">MKTVLRLAEQTISRIEAMHTENCTHRDIKPDNFLMGIGHSSDNLFLIDFGLAKKYRDNRTKQHIPHGEDKNLTGTTCYASINAHLGIEQS</sequence>
<protein>
    <recommendedName>
        <fullName evidence="1">non-specific serine/threonine protein kinase</fullName>
        <ecNumber evidence="1">2.7.11.1</ecNumber>
    </recommendedName>
</protein>
<name>A0A834A1H8_9CHIR</name>
<dbReference type="Pfam" id="PF00069">
    <property type="entry name" value="Pkinase"/>
    <property type="match status" value="1"/>
</dbReference>
<gene>
    <name evidence="3" type="ORF">HJG60_003378</name>
</gene>
<keyword evidence="3" id="KW-0808">Transferase</keyword>
<organism evidence="3 4">
    <name type="scientific">Phyllostomus discolor</name>
    <name type="common">pale spear-nosed bat</name>
    <dbReference type="NCBI Taxonomy" id="89673"/>
    <lineage>
        <taxon>Eukaryota</taxon>
        <taxon>Metazoa</taxon>
        <taxon>Chordata</taxon>
        <taxon>Craniata</taxon>
        <taxon>Vertebrata</taxon>
        <taxon>Euteleostomi</taxon>
        <taxon>Mammalia</taxon>
        <taxon>Eutheria</taxon>
        <taxon>Laurasiatheria</taxon>
        <taxon>Chiroptera</taxon>
        <taxon>Yangochiroptera</taxon>
        <taxon>Phyllostomidae</taxon>
        <taxon>Phyllostominae</taxon>
        <taxon>Phyllostomus</taxon>
    </lineage>
</organism>
<dbReference type="InterPro" id="IPR000719">
    <property type="entry name" value="Prot_kinase_dom"/>
</dbReference>
<comment type="caution">
    <text evidence="3">The sequence shown here is derived from an EMBL/GenBank/DDBJ whole genome shotgun (WGS) entry which is preliminary data.</text>
</comment>
<dbReference type="Proteomes" id="UP000664940">
    <property type="component" value="Unassembled WGS sequence"/>
</dbReference>
<dbReference type="SUPFAM" id="SSF56112">
    <property type="entry name" value="Protein kinase-like (PK-like)"/>
    <property type="match status" value="1"/>
</dbReference>
<dbReference type="InterPro" id="IPR011009">
    <property type="entry name" value="Kinase-like_dom_sf"/>
</dbReference>
<dbReference type="GO" id="GO:0004674">
    <property type="term" value="F:protein serine/threonine kinase activity"/>
    <property type="evidence" value="ECO:0007669"/>
    <property type="project" value="UniProtKB-EC"/>
</dbReference>
<evidence type="ECO:0000256" key="1">
    <source>
        <dbReference type="ARBA" id="ARBA00012513"/>
    </source>
</evidence>
<accession>A0A834A1H8</accession>
<dbReference type="EC" id="2.7.11.1" evidence="1"/>
<evidence type="ECO:0000259" key="2">
    <source>
        <dbReference type="PROSITE" id="PS50011"/>
    </source>
</evidence>